<proteinExistence type="predicted"/>
<dbReference type="Proteomes" id="UP001642464">
    <property type="component" value="Unassembled WGS sequence"/>
</dbReference>
<sequence length="236" mass="25759">VFEFGLARREGTTSAALKYLCCFGLSSPTLAKDGVSFEETLILHLQRLYQCKGKTVKVVTFKHAWPGSANAKDGELTSEAIAKKMVGLDNYMQDEADSIKKQISASTSCVIFRQSDPIAQGADVLLAVQESRTSWAFDAIQCKNRNRLPSGAAKSIGIDKTSSTVWSCIPRTGSAGYSMAALLKVRMLMQASLPGAKKVTLRHRVLASTLRAAEFVKKDKNVQFSTCPALKLWCRT</sequence>
<accession>A0ABP0IVN3</accession>
<name>A0ABP0IVN3_9DINO</name>
<feature type="non-terminal residue" evidence="1">
    <location>
        <position position="1"/>
    </location>
</feature>
<evidence type="ECO:0000313" key="1">
    <source>
        <dbReference type="EMBL" id="CAK9006139.1"/>
    </source>
</evidence>
<protein>
    <submittedName>
        <fullName evidence="1">Uncharacterized protein</fullName>
    </submittedName>
</protein>
<reference evidence="1 2" key="1">
    <citation type="submission" date="2024-02" db="EMBL/GenBank/DDBJ databases">
        <authorList>
            <person name="Chen Y."/>
            <person name="Shah S."/>
            <person name="Dougan E. K."/>
            <person name="Thang M."/>
            <person name="Chan C."/>
        </authorList>
    </citation>
    <scope>NUCLEOTIDE SEQUENCE [LARGE SCALE GENOMIC DNA]</scope>
</reference>
<comment type="caution">
    <text evidence="1">The sequence shown here is derived from an EMBL/GenBank/DDBJ whole genome shotgun (WGS) entry which is preliminary data.</text>
</comment>
<dbReference type="EMBL" id="CAXAMM010005133">
    <property type="protein sequence ID" value="CAK9006139.1"/>
    <property type="molecule type" value="Genomic_DNA"/>
</dbReference>
<organism evidence="1 2">
    <name type="scientific">Durusdinium trenchii</name>
    <dbReference type="NCBI Taxonomy" id="1381693"/>
    <lineage>
        <taxon>Eukaryota</taxon>
        <taxon>Sar</taxon>
        <taxon>Alveolata</taxon>
        <taxon>Dinophyceae</taxon>
        <taxon>Suessiales</taxon>
        <taxon>Symbiodiniaceae</taxon>
        <taxon>Durusdinium</taxon>
    </lineage>
</organism>
<keyword evidence="2" id="KW-1185">Reference proteome</keyword>
<gene>
    <name evidence="1" type="ORF">SCF082_LOCUS8900</name>
</gene>
<evidence type="ECO:0000313" key="2">
    <source>
        <dbReference type="Proteomes" id="UP001642464"/>
    </source>
</evidence>